<sequence>MRGSVAATALALVLAGCGIPKVGPSASEVLNTANQAKSNYIVVDITPSVVSALRSRPPEGFSQRFGDYRSSVEPRIGVGDTLSVTIWEAGAGGLFTAPLTTEKFSTGSKSATIPNQIVGRDGTITVPFAGNIPVVGKTPGQVQTEIESALVGKADQPQALVSVLQAVSSSVTVTGEVANGARVPLSMKGDRILDVIAAAGGLRAPVNETTVELSRNGKTATMPLIRIVTDPRENIFVRPGDSLVLVRDPLSFLAYGATGANAEIPFQSDRLTLAQALVKAGGLQDYRADPAGVFIFRYEPASIARQLAPTNPAVRDGTLTPIVYRINMRNPDSLFLIQQFEIQNKDVLYVSNASLTDTQKALQIFNMIASPTATGASIYSAVK</sequence>
<dbReference type="PANTHER" id="PTHR33619">
    <property type="entry name" value="POLYSACCHARIDE EXPORT PROTEIN GFCE-RELATED"/>
    <property type="match status" value="1"/>
</dbReference>
<evidence type="ECO:0000313" key="5">
    <source>
        <dbReference type="Proteomes" id="UP000332515"/>
    </source>
</evidence>
<dbReference type="Pfam" id="PF02563">
    <property type="entry name" value="Poly_export"/>
    <property type="match status" value="1"/>
</dbReference>
<dbReference type="Gene3D" id="3.30.1950.10">
    <property type="entry name" value="wza like domain"/>
    <property type="match status" value="1"/>
</dbReference>
<keyword evidence="1" id="KW-0732">Signal</keyword>
<dbReference type="EMBL" id="VWNA01000003">
    <property type="protein sequence ID" value="MQT15297.1"/>
    <property type="molecule type" value="Genomic_DNA"/>
</dbReference>
<dbReference type="RefSeq" id="WP_153490181.1">
    <property type="nucleotide sequence ID" value="NZ_VWNA01000003.1"/>
</dbReference>
<dbReference type="InterPro" id="IPR003715">
    <property type="entry name" value="Poly_export_N"/>
</dbReference>
<feature type="domain" description="Soluble ligand binding" evidence="3">
    <location>
        <begin position="171"/>
        <end position="218"/>
    </location>
</feature>
<dbReference type="InterPro" id="IPR049712">
    <property type="entry name" value="Poly_export"/>
</dbReference>
<name>A0A6A7YAF0_9HYPH</name>
<dbReference type="Proteomes" id="UP000332515">
    <property type="component" value="Unassembled WGS sequence"/>
</dbReference>
<keyword evidence="5" id="KW-1185">Reference proteome</keyword>
<dbReference type="GO" id="GO:0015159">
    <property type="term" value="F:polysaccharide transmembrane transporter activity"/>
    <property type="evidence" value="ECO:0007669"/>
    <property type="project" value="InterPro"/>
</dbReference>
<proteinExistence type="predicted"/>
<organism evidence="4 5">
    <name type="scientific">Segnochrobactrum spirostomi</name>
    <dbReference type="NCBI Taxonomy" id="2608987"/>
    <lineage>
        <taxon>Bacteria</taxon>
        <taxon>Pseudomonadati</taxon>
        <taxon>Pseudomonadota</taxon>
        <taxon>Alphaproteobacteria</taxon>
        <taxon>Hyphomicrobiales</taxon>
        <taxon>Segnochrobactraceae</taxon>
        <taxon>Segnochrobactrum</taxon>
    </lineage>
</organism>
<dbReference type="Gene3D" id="3.10.560.10">
    <property type="entry name" value="Outer membrane lipoprotein wza domain like"/>
    <property type="match status" value="2"/>
</dbReference>
<evidence type="ECO:0000313" key="4">
    <source>
        <dbReference type="EMBL" id="MQT15297.1"/>
    </source>
</evidence>
<dbReference type="PANTHER" id="PTHR33619:SF3">
    <property type="entry name" value="POLYSACCHARIDE EXPORT PROTEIN GFCE-RELATED"/>
    <property type="match status" value="1"/>
</dbReference>
<evidence type="ECO:0000256" key="1">
    <source>
        <dbReference type="ARBA" id="ARBA00022729"/>
    </source>
</evidence>
<feature type="domain" description="Polysaccharide export protein N-terminal" evidence="2">
    <location>
        <begin position="73"/>
        <end position="163"/>
    </location>
</feature>
<dbReference type="Pfam" id="PF10531">
    <property type="entry name" value="SLBB"/>
    <property type="match status" value="1"/>
</dbReference>
<evidence type="ECO:0000259" key="3">
    <source>
        <dbReference type="Pfam" id="PF10531"/>
    </source>
</evidence>
<comment type="caution">
    <text evidence="4">The sequence shown here is derived from an EMBL/GenBank/DDBJ whole genome shotgun (WGS) entry which is preliminary data.</text>
</comment>
<accession>A0A6A7YAF0</accession>
<reference evidence="4 5" key="1">
    <citation type="submission" date="2019-09" db="EMBL/GenBank/DDBJ databases">
        <title>Segnochrobactrum spirostomi gen. nov., sp. nov., isolated from the ciliate Spirostomum cf. yagiui and description of a novel family, Segnochrobactraceae fam. nov. within the order Rhizobiales of the class Alphaproteobacteria.</title>
        <authorList>
            <person name="Akter S."/>
            <person name="Shazib S.U.A."/>
            <person name="Shin M.K."/>
        </authorList>
    </citation>
    <scope>NUCLEOTIDE SEQUENCE [LARGE SCALE GENOMIC DNA]</scope>
    <source>
        <strain evidence="4 5">Sp-1</strain>
    </source>
</reference>
<evidence type="ECO:0000259" key="2">
    <source>
        <dbReference type="Pfam" id="PF02563"/>
    </source>
</evidence>
<dbReference type="AlphaFoldDB" id="A0A6A7YAF0"/>
<gene>
    <name evidence="4" type="ORF">F0357_22105</name>
</gene>
<dbReference type="InterPro" id="IPR019554">
    <property type="entry name" value="Soluble_ligand-bd"/>
</dbReference>
<protein>
    <submittedName>
        <fullName evidence="4">Polysaccharide export protein</fullName>
    </submittedName>
</protein>
<dbReference type="PROSITE" id="PS51257">
    <property type="entry name" value="PROKAR_LIPOPROTEIN"/>
    <property type="match status" value="1"/>
</dbReference>